<reference evidence="2" key="1">
    <citation type="submission" date="2021-12" db="EMBL/GenBank/DDBJ databases">
        <authorList>
            <person name="Rodrigo-Torres L."/>
            <person name="Arahal R. D."/>
            <person name="Lucena T."/>
        </authorList>
    </citation>
    <scope>NUCLEOTIDE SEQUENCE</scope>
    <source>
        <strain evidence="2">CECT 8267</strain>
    </source>
</reference>
<dbReference type="EMBL" id="CAKLPX010000002">
    <property type="protein sequence ID" value="CAH0991831.1"/>
    <property type="molecule type" value="Genomic_DNA"/>
</dbReference>
<evidence type="ECO:0000313" key="2">
    <source>
        <dbReference type="EMBL" id="CAH0991831.1"/>
    </source>
</evidence>
<organism evidence="2 3">
    <name type="scientific">Sinobacterium norvegicum</name>
    <dbReference type="NCBI Taxonomy" id="1641715"/>
    <lineage>
        <taxon>Bacteria</taxon>
        <taxon>Pseudomonadati</taxon>
        <taxon>Pseudomonadota</taxon>
        <taxon>Gammaproteobacteria</taxon>
        <taxon>Cellvibrionales</taxon>
        <taxon>Spongiibacteraceae</taxon>
        <taxon>Sinobacterium</taxon>
    </lineage>
</organism>
<name>A0ABN8EHN7_9GAMM</name>
<feature type="transmembrane region" description="Helical" evidence="1">
    <location>
        <begin position="74"/>
        <end position="95"/>
    </location>
</feature>
<dbReference type="RefSeq" id="WP_237444533.1">
    <property type="nucleotide sequence ID" value="NZ_CAKLPX010000002.1"/>
</dbReference>
<keyword evidence="3" id="KW-1185">Reference proteome</keyword>
<dbReference type="Pfam" id="PF14248">
    <property type="entry name" value="DUF4345"/>
    <property type="match status" value="1"/>
</dbReference>
<feature type="transmembrane region" description="Helical" evidence="1">
    <location>
        <begin position="101"/>
        <end position="122"/>
    </location>
</feature>
<sequence length="139" mass="15334">MFFSKFLLTFTGLIFFSYGLLCAVAPQLPAEYIGYQYGIGGSTVEIVAMYGGLEMGLGIIYLIAAFNDELRYHGLWVTLITLGSLGFTRLFGLIIHGVDDYNMAALFFELTTTGLCITALLLEQAKKSPRKEYTTSNQA</sequence>
<comment type="caution">
    <text evidence="2">The sequence shown here is derived from an EMBL/GenBank/DDBJ whole genome shotgun (WGS) entry which is preliminary data.</text>
</comment>
<evidence type="ECO:0000313" key="3">
    <source>
        <dbReference type="Proteomes" id="UP000838100"/>
    </source>
</evidence>
<gene>
    <name evidence="2" type="ORF">SIN8267_01946</name>
</gene>
<dbReference type="InterPro" id="IPR025597">
    <property type="entry name" value="DUF4345"/>
</dbReference>
<accession>A0ABN8EHN7</accession>
<proteinExistence type="predicted"/>
<keyword evidence="1" id="KW-1133">Transmembrane helix</keyword>
<protein>
    <recommendedName>
        <fullName evidence="4">DUF4345 domain-containing protein</fullName>
    </recommendedName>
</protein>
<evidence type="ECO:0000256" key="1">
    <source>
        <dbReference type="SAM" id="Phobius"/>
    </source>
</evidence>
<feature type="transmembrane region" description="Helical" evidence="1">
    <location>
        <begin position="46"/>
        <end position="67"/>
    </location>
</feature>
<evidence type="ECO:0008006" key="4">
    <source>
        <dbReference type="Google" id="ProtNLM"/>
    </source>
</evidence>
<keyword evidence="1" id="KW-0472">Membrane</keyword>
<keyword evidence="1" id="KW-0812">Transmembrane</keyword>
<dbReference type="Proteomes" id="UP000838100">
    <property type="component" value="Unassembled WGS sequence"/>
</dbReference>